<protein>
    <submittedName>
        <fullName evidence="1">Uncharacterized protein</fullName>
    </submittedName>
</protein>
<evidence type="ECO:0000313" key="1">
    <source>
        <dbReference type="EMBL" id="KAK7442756.1"/>
    </source>
</evidence>
<gene>
    <name evidence="1" type="ORF">VKT23_016003</name>
</gene>
<name>A0ABR1IW39_9AGAR</name>
<sequence length="548" mass="63802">MEGFDDQTTHNRRDMPIFNDENFSISAVSLPETGSLFSGSADTSSMSMSVRGPGSLAGKVILNLGRITLKGVERMIIYRKLYAISSHSRNETRSPEMYNDILELSRPGMYSDTIHLEATRFLVRQIACGRTKRLVDALKNWHPIEVRLLLSELIARFDEVVQSPSRPIDSVMRAYKLNLPTSTVEDKEHSFVPFIYFLRNLVSVTSSSFCLSSIVFESGLLDLLLHLYATDFRDHLAPSHERTEYHRKSALSIACNSLLVAACENDHDGMVTACIQRHPIYALWSMLPALPLFSYDIHDNSANAERILRRREAWRGIEKRWVCWRISLIHDMMADFSRHFEEHFLRDTFVDLVQFAGSDLFADDDQLAFRALRSLHQLLHHEHYWPDTKFYLHDDYPLVYAKQVFTRIVQRLAGLVENPFHPYFFFDFDMPLFRQTVVVHFIQWMSRTASGDLAFRRLMVSSGILKLIEATSRRSNSLIYDPQNRLEAEQAQYRQRFLTWAPLVFKSKDLNSPPPLERWRREEVWDDIAVRPQNTTLLYEWIDHLEEG</sequence>
<dbReference type="EMBL" id="JBANRG010000057">
    <property type="protein sequence ID" value="KAK7442756.1"/>
    <property type="molecule type" value="Genomic_DNA"/>
</dbReference>
<reference evidence="1 2" key="1">
    <citation type="submission" date="2024-01" db="EMBL/GenBank/DDBJ databases">
        <title>A draft genome for the cacao thread blight pathogen Marasmiellus scandens.</title>
        <authorList>
            <person name="Baruah I.K."/>
            <person name="Leung J."/>
            <person name="Bukari Y."/>
            <person name="Amoako-Attah I."/>
            <person name="Meinhardt L.W."/>
            <person name="Bailey B.A."/>
            <person name="Cohen S.P."/>
        </authorList>
    </citation>
    <scope>NUCLEOTIDE SEQUENCE [LARGE SCALE GENOMIC DNA]</scope>
    <source>
        <strain evidence="1 2">GH-19</strain>
    </source>
</reference>
<accession>A0ABR1IW39</accession>
<proteinExistence type="predicted"/>
<evidence type="ECO:0000313" key="2">
    <source>
        <dbReference type="Proteomes" id="UP001498398"/>
    </source>
</evidence>
<organism evidence="1 2">
    <name type="scientific">Marasmiellus scandens</name>
    <dbReference type="NCBI Taxonomy" id="2682957"/>
    <lineage>
        <taxon>Eukaryota</taxon>
        <taxon>Fungi</taxon>
        <taxon>Dikarya</taxon>
        <taxon>Basidiomycota</taxon>
        <taxon>Agaricomycotina</taxon>
        <taxon>Agaricomycetes</taxon>
        <taxon>Agaricomycetidae</taxon>
        <taxon>Agaricales</taxon>
        <taxon>Marasmiineae</taxon>
        <taxon>Omphalotaceae</taxon>
        <taxon>Marasmiellus</taxon>
    </lineage>
</organism>
<keyword evidence="2" id="KW-1185">Reference proteome</keyword>
<dbReference type="Proteomes" id="UP001498398">
    <property type="component" value="Unassembled WGS sequence"/>
</dbReference>
<comment type="caution">
    <text evidence="1">The sequence shown here is derived from an EMBL/GenBank/DDBJ whole genome shotgun (WGS) entry which is preliminary data.</text>
</comment>